<dbReference type="Proteomes" id="UP000028194">
    <property type="component" value="Chromosome"/>
</dbReference>
<evidence type="ECO:0000313" key="2">
    <source>
        <dbReference type="EMBL" id="AIF84773.1"/>
    </source>
</evidence>
<proteinExistence type="predicted"/>
<keyword evidence="3" id="KW-1185">Reference proteome</keyword>
<dbReference type="AlphaFoldDB" id="A0A075MUI0"/>
<keyword evidence="1" id="KW-1133">Transmembrane helix</keyword>
<dbReference type="KEGG" id="nev:NTE_02731"/>
<name>A0A075MUI0_9ARCH</name>
<keyword evidence="1" id="KW-0812">Transmembrane</keyword>
<accession>A0A075MUI0</accession>
<feature type="transmembrane region" description="Helical" evidence="1">
    <location>
        <begin position="38"/>
        <end position="59"/>
    </location>
</feature>
<sequence length="74" mass="7930">MGLELFIVAMWVMVLAVSAFLVLAIAPLDIAMKGSPRIAVSAVQAVIAIAAVALLAFGLSRLKRAYANRKLYRN</sequence>
<dbReference type="HOGENOM" id="CLU_194243_0_0_2"/>
<keyword evidence="1" id="KW-0472">Membrane</keyword>
<dbReference type="RefSeq" id="WP_148701289.1">
    <property type="nucleotide sequence ID" value="NZ_CP007174.1"/>
</dbReference>
<gene>
    <name evidence="2" type="ORF">NTE_02731</name>
</gene>
<evidence type="ECO:0000256" key="1">
    <source>
        <dbReference type="SAM" id="Phobius"/>
    </source>
</evidence>
<dbReference type="GeneID" id="41598421"/>
<protein>
    <submittedName>
        <fullName evidence="2">Uncharacterized protein</fullName>
    </submittedName>
</protein>
<organism evidence="2 3">
    <name type="scientific">Candidatus Nitrososphaera evergladensis SR1</name>
    <dbReference type="NCBI Taxonomy" id="1459636"/>
    <lineage>
        <taxon>Archaea</taxon>
        <taxon>Nitrososphaerota</taxon>
        <taxon>Nitrososphaeria</taxon>
        <taxon>Nitrososphaerales</taxon>
        <taxon>Nitrososphaeraceae</taxon>
        <taxon>Nitrososphaera</taxon>
    </lineage>
</organism>
<dbReference type="EMBL" id="CP007174">
    <property type="protein sequence ID" value="AIF84773.1"/>
    <property type="molecule type" value="Genomic_DNA"/>
</dbReference>
<evidence type="ECO:0000313" key="3">
    <source>
        <dbReference type="Proteomes" id="UP000028194"/>
    </source>
</evidence>
<reference evidence="2 3" key="1">
    <citation type="journal article" date="2014" name="PLoS ONE">
        <title>Genome Sequence of Candidatus Nitrososphaera evergladensis from Group I.1b Enriched from Everglades Soil Reveals Novel Genomic Features of the Ammonia-Oxidizing Archaea.</title>
        <authorList>
            <person name="Zhalnina K.V."/>
            <person name="Dias R."/>
            <person name="Leonard M.T."/>
            <person name="Dorr de Quadros P."/>
            <person name="Camargo F.A."/>
            <person name="Drew J.C."/>
            <person name="Farmerie W.G."/>
            <person name="Daroub S.H."/>
            <person name="Triplett E.W."/>
        </authorList>
    </citation>
    <scope>NUCLEOTIDE SEQUENCE [LARGE SCALE GENOMIC DNA]</scope>
    <source>
        <strain evidence="2 3">SR1</strain>
    </source>
</reference>
<dbReference type="STRING" id="1459636.NTE_02731"/>
<feature type="transmembrane region" description="Helical" evidence="1">
    <location>
        <begin position="6"/>
        <end position="26"/>
    </location>
</feature>